<protein>
    <recommendedName>
        <fullName evidence="3">Transposase</fullName>
    </recommendedName>
</protein>
<proteinExistence type="predicted"/>
<reference evidence="1 2" key="2">
    <citation type="submission" date="2018-03" db="EMBL/GenBank/DDBJ databases">
        <title>The ancient ancestry and fast evolution of plastids.</title>
        <authorList>
            <person name="Moore K.R."/>
            <person name="Magnabosco C."/>
            <person name="Momper L."/>
            <person name="Gold D.A."/>
            <person name="Bosak T."/>
            <person name="Fournier G.P."/>
        </authorList>
    </citation>
    <scope>NUCLEOTIDE SEQUENCE [LARGE SCALE GENOMIC DNA]</scope>
    <source>
        <strain evidence="1 2">ULC007</strain>
    </source>
</reference>
<evidence type="ECO:0008006" key="3">
    <source>
        <dbReference type="Google" id="ProtNLM"/>
    </source>
</evidence>
<dbReference type="AlphaFoldDB" id="A0A2T1CZS4"/>
<keyword evidence="2" id="KW-1185">Reference proteome</keyword>
<reference evidence="1 2" key="1">
    <citation type="submission" date="2018-02" db="EMBL/GenBank/DDBJ databases">
        <authorList>
            <person name="Cohen D.B."/>
            <person name="Kent A.D."/>
        </authorList>
    </citation>
    <scope>NUCLEOTIDE SEQUENCE [LARGE SCALE GENOMIC DNA]</scope>
    <source>
        <strain evidence="1 2">ULC007</strain>
    </source>
</reference>
<name>A0A2T1CZS4_9CYAN</name>
<evidence type="ECO:0000313" key="1">
    <source>
        <dbReference type="EMBL" id="PSB13759.1"/>
    </source>
</evidence>
<organism evidence="1 2">
    <name type="scientific">Phormidesmis priestleyi ULC007</name>
    <dbReference type="NCBI Taxonomy" id="1920490"/>
    <lineage>
        <taxon>Bacteria</taxon>
        <taxon>Bacillati</taxon>
        <taxon>Cyanobacteriota</taxon>
        <taxon>Cyanophyceae</taxon>
        <taxon>Leptolyngbyales</taxon>
        <taxon>Leptolyngbyaceae</taxon>
        <taxon>Phormidesmis</taxon>
    </lineage>
</organism>
<evidence type="ECO:0000313" key="2">
    <source>
        <dbReference type="Proteomes" id="UP000238634"/>
    </source>
</evidence>
<comment type="caution">
    <text evidence="1">The sequence shown here is derived from an EMBL/GenBank/DDBJ whole genome shotgun (WGS) entry which is preliminary data.</text>
</comment>
<sequence>MRVLTKPSSATCTLNLYTLFLLAEPKYVSCQRLAQILERLSHDSINRFLVRERYTPADLFAVVKPRIQL</sequence>
<dbReference type="Proteomes" id="UP000238634">
    <property type="component" value="Unassembled WGS sequence"/>
</dbReference>
<dbReference type="STRING" id="1920490.GCA_001895925_00005"/>
<accession>A0A2T1CZS4</accession>
<gene>
    <name evidence="1" type="ORF">C7B65_26910</name>
</gene>
<dbReference type="EMBL" id="PVWG01000121">
    <property type="protein sequence ID" value="PSB13759.1"/>
    <property type="molecule type" value="Genomic_DNA"/>
</dbReference>
<dbReference type="OrthoDB" id="6112254at2"/>